<dbReference type="GO" id="GO:0002151">
    <property type="term" value="F:G-quadruplex RNA binding"/>
    <property type="evidence" value="ECO:0007669"/>
    <property type="project" value="TreeGrafter"/>
</dbReference>
<feature type="region of interest" description="Disordered" evidence="6">
    <location>
        <begin position="78"/>
        <end position="98"/>
    </location>
</feature>
<sequence length="1208" mass="137877">MLSTNIFAQRSMFIYRYFNLQSYSFESSAMNQRLIIIRNMGKTSSECHAILDRRREITHKQRLYAFKEYHRSSRSVNRIPSKEENLQPKQNSTSRQMHNSFSKEFRENALVALHQIPIDAKLHQKRSTLTLNELKVLEPFDLVKSLSKLSMNCKLAAAIRWTSTNNISPKNFLPNTLALNANVSFRLENASLRPPYYSAQRHLVTKSNPEESINSNDENSIKTNGNPPFRLPENNVMVNENITDKHVSDNNNNTTLSTTKSRNTPTDPIQIKVDNSSKIQHILQKYPNPKNTLHNFYQILSEELKDISLKCSPIYKSVLPKNKTSAWTCTYHIKWPMNYAIMATEKTKLRASTFAACKALEVLSEQGKITPEGLPLIYNKEEVKKIKKQRQSKVEFDKSTIQNMENIIQVFSNNMLPTINSTNFTDYKEQSDELVTGESSFLSNEPDFLGTAKYLAREKIILPISAYKEAFIELLLNNNCVIVKGEPGCGKSSRVPQYVLESWIRDETLSDNQLCRIAVTQPRRIAAISLANRVASERNEQVGHIVGYQVRLKSKFNPRTGRILYCTTGILMRQIQSDPHLKKFSHVVLDEAHERDVNTDILMNMLKIALKHNKSLKVIVMSATIDTASFSDYFDGAPILNVPGFSYPVKKFYLDEIESANLHPKTLKMCKSDNPEVVHEEVAALLKYIHKTRPEGAILVFLSGWEDLVKVQKCMFPSQDMVVHLLHSKLKDSDQYKIFSKPPPGIRKIILATNIAETSITIDDVVYVVDTGMHKDNIFDIKKGINVIDMEWISKASANQRAGRAGRCSPGESYHLYTKEKYEELADYSSPKILNSSLTRVVLESKVFSNNMNAGDFMNSLITPPEKAAVQKAVDDLKQLELLDDNEKLTPLGKTLVDFQLEPGLAKAMVNSVVFKCTTPIVDIITLFSSETDIFGSNSLTDKKSIKDLKSAYSKSSDHLALMRIFEKWLELNEEDPYSADRFCRNTNLVSHKLEFIDKLKNIHHGYLQNGLYDVLPLSDNFSDNDELVKAVLYSGTGTVLEHRNWDIVKNRLKTNVNVLVTRNNHKASIGQESVNFKRNRFPTNFMVYMNETRSNIRRTTIVRECSLIPAISVLLFNNKELEILEPDSEDTIGDNLVIIGIKNTKLEFLCDKEHASLLLECKRSIDLSYKYLIHQMTYTGGKNPEILQNWNKILEELNKILLRHRVA</sequence>
<keyword evidence="3" id="KW-0378">Hydrolase</keyword>
<dbReference type="GO" id="GO:0005524">
    <property type="term" value="F:ATP binding"/>
    <property type="evidence" value="ECO:0007669"/>
    <property type="project" value="UniProtKB-KW"/>
</dbReference>
<dbReference type="InterPro" id="IPR002464">
    <property type="entry name" value="DNA/RNA_helicase_DEAH_CS"/>
</dbReference>
<gene>
    <name evidence="9" type="ORF">CEUTPL_LOCUS5069</name>
</gene>
<feature type="compositionally biased region" description="Polar residues" evidence="6">
    <location>
        <begin position="205"/>
        <end position="226"/>
    </location>
</feature>
<protein>
    <recommendedName>
        <fullName evidence="1">RNA helicase</fullName>
        <ecNumber evidence="1">3.6.4.13</ecNumber>
    </recommendedName>
</protein>
<dbReference type="Pfam" id="PF00271">
    <property type="entry name" value="Helicase_C"/>
    <property type="match status" value="1"/>
</dbReference>
<dbReference type="Gene3D" id="3.30.160.20">
    <property type="match status" value="1"/>
</dbReference>
<evidence type="ECO:0000256" key="3">
    <source>
        <dbReference type="ARBA" id="ARBA00022801"/>
    </source>
</evidence>
<feature type="domain" description="Helicase ATP-binding" evidence="7">
    <location>
        <begin position="472"/>
        <end position="643"/>
    </location>
</feature>
<keyword evidence="4" id="KW-0347">Helicase</keyword>
<dbReference type="GO" id="GO:0005634">
    <property type="term" value="C:nucleus"/>
    <property type="evidence" value="ECO:0007669"/>
    <property type="project" value="TreeGrafter"/>
</dbReference>
<evidence type="ECO:0000256" key="6">
    <source>
        <dbReference type="SAM" id="MobiDB-lite"/>
    </source>
</evidence>
<evidence type="ECO:0000256" key="4">
    <source>
        <dbReference type="ARBA" id="ARBA00022806"/>
    </source>
</evidence>
<dbReference type="PROSITE" id="PS00690">
    <property type="entry name" value="DEAH_ATP_HELICASE"/>
    <property type="match status" value="1"/>
</dbReference>
<evidence type="ECO:0000313" key="9">
    <source>
        <dbReference type="EMBL" id="CAG9764429.1"/>
    </source>
</evidence>
<dbReference type="SMART" id="SM00490">
    <property type="entry name" value="HELICc"/>
    <property type="match status" value="1"/>
</dbReference>
<feature type="compositionally biased region" description="Low complexity" evidence="6">
    <location>
        <begin position="249"/>
        <end position="266"/>
    </location>
</feature>
<dbReference type="SMART" id="SM00487">
    <property type="entry name" value="DEXDc"/>
    <property type="match status" value="1"/>
</dbReference>
<evidence type="ECO:0000259" key="7">
    <source>
        <dbReference type="PROSITE" id="PS51192"/>
    </source>
</evidence>
<dbReference type="Gene3D" id="1.20.120.1080">
    <property type="match status" value="1"/>
</dbReference>
<keyword evidence="5" id="KW-0067">ATP-binding</keyword>
<dbReference type="PROSITE" id="PS51194">
    <property type="entry name" value="HELICASE_CTER"/>
    <property type="match status" value="1"/>
</dbReference>
<dbReference type="GO" id="GO:0005737">
    <property type="term" value="C:cytoplasm"/>
    <property type="evidence" value="ECO:0007669"/>
    <property type="project" value="TreeGrafter"/>
</dbReference>
<dbReference type="EMBL" id="OU892278">
    <property type="protein sequence ID" value="CAG9764429.1"/>
    <property type="molecule type" value="Genomic_DNA"/>
</dbReference>
<dbReference type="InterPro" id="IPR027417">
    <property type="entry name" value="P-loop_NTPase"/>
</dbReference>
<dbReference type="InterPro" id="IPR011545">
    <property type="entry name" value="DEAD/DEAH_box_helicase_dom"/>
</dbReference>
<feature type="region of interest" description="Disordered" evidence="6">
    <location>
        <begin position="245"/>
        <end position="267"/>
    </location>
</feature>
<keyword evidence="2" id="KW-0547">Nucleotide-binding</keyword>
<evidence type="ECO:0000256" key="1">
    <source>
        <dbReference type="ARBA" id="ARBA00012552"/>
    </source>
</evidence>
<dbReference type="SUPFAM" id="SSF52540">
    <property type="entry name" value="P-loop containing nucleoside triphosphate hydrolases"/>
    <property type="match status" value="1"/>
</dbReference>
<feature type="compositionally biased region" description="Polar residues" evidence="6">
    <location>
        <begin position="87"/>
        <end position="98"/>
    </location>
</feature>
<accession>A0A9N9QGX0</accession>
<dbReference type="InterPro" id="IPR007502">
    <property type="entry name" value="Helicase-assoc_dom"/>
</dbReference>
<dbReference type="Pfam" id="PF00270">
    <property type="entry name" value="DEAD"/>
    <property type="match status" value="1"/>
</dbReference>
<dbReference type="InterPro" id="IPR014001">
    <property type="entry name" value="Helicase_ATP-bd"/>
</dbReference>
<feature type="domain" description="Helicase C-terminal" evidence="8">
    <location>
        <begin position="684"/>
        <end position="849"/>
    </location>
</feature>
<dbReference type="InterPro" id="IPR048333">
    <property type="entry name" value="HA2_WH"/>
</dbReference>
<dbReference type="PANTHER" id="PTHR18934">
    <property type="entry name" value="ATP-DEPENDENT RNA HELICASE"/>
    <property type="match status" value="1"/>
</dbReference>
<evidence type="ECO:0000259" key="8">
    <source>
        <dbReference type="PROSITE" id="PS51194"/>
    </source>
</evidence>
<dbReference type="Proteomes" id="UP001152799">
    <property type="component" value="Chromosome 2"/>
</dbReference>
<organism evidence="9 10">
    <name type="scientific">Ceutorhynchus assimilis</name>
    <name type="common">cabbage seed weevil</name>
    <dbReference type="NCBI Taxonomy" id="467358"/>
    <lineage>
        <taxon>Eukaryota</taxon>
        <taxon>Metazoa</taxon>
        <taxon>Ecdysozoa</taxon>
        <taxon>Arthropoda</taxon>
        <taxon>Hexapoda</taxon>
        <taxon>Insecta</taxon>
        <taxon>Pterygota</taxon>
        <taxon>Neoptera</taxon>
        <taxon>Endopterygota</taxon>
        <taxon>Coleoptera</taxon>
        <taxon>Polyphaga</taxon>
        <taxon>Cucujiformia</taxon>
        <taxon>Curculionidae</taxon>
        <taxon>Ceutorhynchinae</taxon>
        <taxon>Ceutorhynchus</taxon>
    </lineage>
</organism>
<evidence type="ECO:0000256" key="2">
    <source>
        <dbReference type="ARBA" id="ARBA00022741"/>
    </source>
</evidence>
<evidence type="ECO:0000313" key="10">
    <source>
        <dbReference type="Proteomes" id="UP001152799"/>
    </source>
</evidence>
<dbReference type="GO" id="GO:0016787">
    <property type="term" value="F:hydrolase activity"/>
    <property type="evidence" value="ECO:0007669"/>
    <property type="project" value="UniProtKB-KW"/>
</dbReference>
<dbReference type="OrthoDB" id="5600252at2759"/>
<dbReference type="GO" id="GO:0003724">
    <property type="term" value="F:RNA helicase activity"/>
    <property type="evidence" value="ECO:0007669"/>
    <property type="project" value="UniProtKB-EC"/>
</dbReference>
<dbReference type="PROSITE" id="PS51192">
    <property type="entry name" value="HELICASE_ATP_BIND_1"/>
    <property type="match status" value="1"/>
</dbReference>
<name>A0A9N9QGX0_9CUCU</name>
<dbReference type="PANTHER" id="PTHR18934:SF257">
    <property type="entry name" value="ATP-DEPENDENT RNA HELICASE DHX30"/>
    <property type="match status" value="1"/>
</dbReference>
<dbReference type="InterPro" id="IPR001650">
    <property type="entry name" value="Helicase_C-like"/>
</dbReference>
<dbReference type="CDD" id="cd17917">
    <property type="entry name" value="DEXHc_RHA-like"/>
    <property type="match status" value="1"/>
</dbReference>
<feature type="region of interest" description="Disordered" evidence="6">
    <location>
        <begin position="205"/>
        <end position="232"/>
    </location>
</feature>
<keyword evidence="10" id="KW-1185">Reference proteome</keyword>
<dbReference type="GO" id="GO:0003678">
    <property type="term" value="F:DNA helicase activity"/>
    <property type="evidence" value="ECO:0007669"/>
    <property type="project" value="TreeGrafter"/>
</dbReference>
<evidence type="ECO:0000256" key="5">
    <source>
        <dbReference type="ARBA" id="ARBA00022840"/>
    </source>
</evidence>
<reference evidence="9" key="1">
    <citation type="submission" date="2022-01" db="EMBL/GenBank/DDBJ databases">
        <authorList>
            <person name="King R."/>
        </authorList>
    </citation>
    <scope>NUCLEOTIDE SEQUENCE</scope>
</reference>
<dbReference type="Gene3D" id="3.40.50.300">
    <property type="entry name" value="P-loop containing nucleotide triphosphate hydrolases"/>
    <property type="match status" value="2"/>
</dbReference>
<dbReference type="AlphaFoldDB" id="A0A9N9QGX0"/>
<dbReference type="Pfam" id="PF04408">
    <property type="entry name" value="WHD_HA2"/>
    <property type="match status" value="1"/>
</dbReference>
<dbReference type="SMART" id="SM00847">
    <property type="entry name" value="HA2"/>
    <property type="match status" value="1"/>
</dbReference>
<dbReference type="EC" id="3.6.4.13" evidence="1"/>
<dbReference type="CDD" id="cd18791">
    <property type="entry name" value="SF2_C_RHA"/>
    <property type="match status" value="1"/>
</dbReference>
<proteinExistence type="predicted"/>